<comment type="similarity">
    <text evidence="1">Belongs to the transferase hexapeptide repeat family.</text>
</comment>
<dbReference type="InterPro" id="IPR050486">
    <property type="entry name" value="Mannose-1P_guanyltransferase"/>
</dbReference>
<accession>A0ABY7PXP1</accession>
<dbReference type="Proteomes" id="UP001212821">
    <property type="component" value="Chromosome"/>
</dbReference>
<evidence type="ECO:0000259" key="3">
    <source>
        <dbReference type="Pfam" id="PF25087"/>
    </source>
</evidence>
<feature type="domain" description="Mannose-1-phosphate guanyltransferase C-terminal" evidence="3">
    <location>
        <begin position="312"/>
        <end position="420"/>
    </location>
</feature>
<keyword evidence="5" id="KW-1185">Reference proteome</keyword>
<feature type="domain" description="Nucleotidyl transferase" evidence="2">
    <location>
        <begin position="6"/>
        <end position="265"/>
    </location>
</feature>
<dbReference type="SUPFAM" id="SSF53448">
    <property type="entry name" value="Nucleotide-diphospho-sugar transferases"/>
    <property type="match status" value="1"/>
</dbReference>
<dbReference type="RefSeq" id="WP_270140881.1">
    <property type="nucleotide sequence ID" value="NZ_CP115450.1"/>
</dbReference>
<dbReference type="InterPro" id="IPR056729">
    <property type="entry name" value="GMPPB_C"/>
</dbReference>
<dbReference type="Gene3D" id="3.90.550.10">
    <property type="entry name" value="Spore Coat Polysaccharide Biosynthesis Protein SpsA, Chain A"/>
    <property type="match status" value="1"/>
</dbReference>
<name>A0ABY7PXP1_9ACTN</name>
<proteinExistence type="inferred from homology"/>
<evidence type="ECO:0000313" key="5">
    <source>
        <dbReference type="Proteomes" id="UP001212821"/>
    </source>
</evidence>
<evidence type="ECO:0000313" key="4">
    <source>
        <dbReference type="EMBL" id="WBP85136.1"/>
    </source>
</evidence>
<gene>
    <name evidence="4" type="ORF">O1G21_04230</name>
</gene>
<dbReference type="InterPro" id="IPR005835">
    <property type="entry name" value="NTP_transferase_dom"/>
</dbReference>
<dbReference type="InterPro" id="IPR029044">
    <property type="entry name" value="Nucleotide-diphossugar_trans"/>
</dbReference>
<reference evidence="5" key="1">
    <citation type="submission" date="2022-12" db="EMBL/GenBank/DDBJ databases">
        <authorList>
            <person name="Mo P."/>
        </authorList>
    </citation>
    <scope>NUCLEOTIDE SEQUENCE [LARGE SCALE GENOMIC DNA]</scope>
    <source>
        <strain evidence="5">HUAS 3-15</strain>
    </source>
</reference>
<dbReference type="EMBL" id="CP115450">
    <property type="protein sequence ID" value="WBP85136.1"/>
    <property type="molecule type" value="Genomic_DNA"/>
</dbReference>
<sequence length="450" mass="47517">METLSAIALVGGRGVRARPLTLNSSDYLRSKAAMSLVGRSLIEWAVGNLRAQGVDHFYVAANGGENRAQTKAILEHGEQLGVSVRYSRTRFDSCNTGSGEATLRCLEYWDLAGLALVFPSDSVFDFDLAAMSRAHRANDAVVTLATVLRPAAEAAGKYGVVLRGPDGGVAGFLEKPDLATLRAAGALDVAGRVETNAGMYLVDCDRLRVIAREPALAALARRSLDWGGDLLPYLAARGHRIASHPIAKFGDLGSPRDYLTTLREVLRDEYPMLSGRIDPPVSALAGARIHESSLYLKDETTGRTLVEKVADGTVRIGPNVRIGRDVEIGPGVVLAESDIGDGVDLGEGSSLRGVACGDHSIVGPGARISDAFLGAMVDIRSTLQRPVVLEEFCALGDEVRIGAGTHLRGVSVFPRLDIGSEARIPAGASLSGLKDPLHWLGGTPLNGRAA</sequence>
<dbReference type="PANTHER" id="PTHR22572">
    <property type="entry name" value="SUGAR-1-PHOSPHATE GUANYL TRANSFERASE"/>
    <property type="match status" value="1"/>
</dbReference>
<protein>
    <submittedName>
        <fullName evidence="4">NDP-sugar synthase</fullName>
    </submittedName>
</protein>
<dbReference type="Gene3D" id="2.160.10.10">
    <property type="entry name" value="Hexapeptide repeat proteins"/>
    <property type="match status" value="1"/>
</dbReference>
<evidence type="ECO:0000259" key="2">
    <source>
        <dbReference type="Pfam" id="PF00483"/>
    </source>
</evidence>
<dbReference type="Pfam" id="PF25087">
    <property type="entry name" value="GMPPB_C"/>
    <property type="match status" value="1"/>
</dbReference>
<evidence type="ECO:0000256" key="1">
    <source>
        <dbReference type="ARBA" id="ARBA00007274"/>
    </source>
</evidence>
<dbReference type="Pfam" id="PF00483">
    <property type="entry name" value="NTP_transferase"/>
    <property type="match status" value="1"/>
</dbReference>
<organism evidence="4 5">
    <name type="scientific">Kitasatospora cathayae</name>
    <dbReference type="NCBI Taxonomy" id="3004092"/>
    <lineage>
        <taxon>Bacteria</taxon>
        <taxon>Bacillati</taxon>
        <taxon>Actinomycetota</taxon>
        <taxon>Actinomycetes</taxon>
        <taxon>Kitasatosporales</taxon>
        <taxon>Streptomycetaceae</taxon>
        <taxon>Kitasatospora</taxon>
    </lineage>
</organism>